<keyword evidence="5" id="KW-1185">Reference proteome</keyword>
<sequence>MTITKRHNNGKKTTLLAAALIITGNVLSSTTETTDLQFNPQTSSALEVKELKLTNGMTVWLNEDHSQPKVFGAVVVKVGSNDCPNTGMAHYFEHILFKGTDKIGTTDYKAEKPWLDSISAQYDILSRTNDNTERIKIQKHINELSIKASEYAIPNEFSNLIAKYGGSGLNAGTSYDHTFYYNTFVPQFIEQWCKLNSERLISPVFRLFQGELETVYEEKNMYSDNVVMPVIEKFMSAVYSGTPYEYPIIGSTDNLKNPKLSEMQEFYDKYYVAGNMGLILCGDIDTKTIKPLLEKTFGHIKPGNAPQRQTAEPKPFDGKTTIGLKLPIPIIKATGLCYRGPKAMDKDDVVMTFALQLLANEQETGMLDSLADAGKWLGATAMAMPQKDAGAVILGVIPNIPFGSKKKAERLLLKQIERLKNGDFSETTLNHLKMESIRNFHTNLENMNKRANMMVSVFTQLDTWNDYLALEEQINRITKEDIVRVARKYINDNYIRMVKKFGIYSKDRLTQPGYKPVKPKNTDVESEYAKALDSIPVKPIEIRTIDFQKDVNRIELGPLATLYTAHNPMNNIFTMNIKYRCGTIDKPILETAESFIKTLGTDSLSKTEFGKSLQKIGTTMEQYAGNGTFTISLSGFESQLENTLKLLRHFMNNVKPEKKKLDDEKKSYKIAIKSFDKDYTNVADAMMEKVMFGNESSYLKYSPTSSEINNLTGEKLINTYKELQNYECDITYTGRTEDSTVERLIRKYLNPGKAMNRHKDTFRKYISVDKPTVYVYLTPKARQNIIGTYTQLPKADTWDKRAPMIIWGNYFGKDMSSLMFQEIREIRSYAYYAGGEVQLTPKNTHPQEHTAFITKMGTQADKTFAALSVLDSLMNNMPVKEKQIEIAKQSYLNNMNNNYPSFRGKADYVAEDIFKGYKYDTNKEFAESIRKVSTDDVYNFYVNNVKPANRAIFIVGKLNKEDIEKLKNYGEVKILTKKDIINM</sequence>
<dbReference type="PANTHER" id="PTHR11851">
    <property type="entry name" value="METALLOPROTEASE"/>
    <property type="match status" value="1"/>
</dbReference>
<evidence type="ECO:0000256" key="2">
    <source>
        <dbReference type="SAM" id="SignalP"/>
    </source>
</evidence>
<gene>
    <name evidence="4" type="ORF">HPS56_04150</name>
</gene>
<keyword evidence="2" id="KW-0732">Signal</keyword>
<accession>A0ABX2AK58</accession>
<feature type="domain" description="Peptidase M16 C-terminal" evidence="3">
    <location>
        <begin position="262"/>
        <end position="433"/>
    </location>
</feature>
<feature type="signal peptide" evidence="2">
    <location>
        <begin position="1"/>
        <end position="28"/>
    </location>
</feature>
<dbReference type="SUPFAM" id="SSF63411">
    <property type="entry name" value="LuxS/MPP-like metallohydrolase"/>
    <property type="match status" value="4"/>
</dbReference>
<protein>
    <submittedName>
        <fullName evidence="4">Insulinase family protein</fullName>
    </submittedName>
</protein>
<dbReference type="Pfam" id="PF05193">
    <property type="entry name" value="Peptidase_M16_C"/>
    <property type="match status" value="2"/>
</dbReference>
<dbReference type="Gene3D" id="3.30.830.10">
    <property type="entry name" value="Metalloenzyme, LuxS/M16 peptidase-like"/>
    <property type="match status" value="4"/>
</dbReference>
<evidence type="ECO:0000313" key="5">
    <source>
        <dbReference type="Proteomes" id="UP000714420"/>
    </source>
</evidence>
<dbReference type="EMBL" id="JABKKF010000003">
    <property type="protein sequence ID" value="NPD91553.1"/>
    <property type="molecule type" value="Genomic_DNA"/>
</dbReference>
<comment type="caution">
    <text evidence="4">The sequence shown here is derived from an EMBL/GenBank/DDBJ whole genome shotgun (WGS) entry which is preliminary data.</text>
</comment>
<evidence type="ECO:0000259" key="3">
    <source>
        <dbReference type="Pfam" id="PF05193"/>
    </source>
</evidence>
<proteinExistence type="inferred from homology"/>
<evidence type="ECO:0000256" key="1">
    <source>
        <dbReference type="ARBA" id="ARBA00007261"/>
    </source>
</evidence>
<dbReference type="Proteomes" id="UP000714420">
    <property type="component" value="Unassembled WGS sequence"/>
</dbReference>
<reference evidence="4 5" key="1">
    <citation type="submission" date="2020-05" db="EMBL/GenBank/DDBJ databases">
        <title>Distinct polysaccharide utilization as determinants for interspecies competition between intestinal Prevotella spp.</title>
        <authorList>
            <person name="Galvez E.J.C."/>
            <person name="Iljazovic A."/>
            <person name="Strowig T."/>
        </authorList>
    </citation>
    <scope>NUCLEOTIDE SEQUENCE [LARGE SCALE GENOMIC DNA]</scope>
    <source>
        <strain evidence="4 5">PMUR</strain>
    </source>
</reference>
<name>A0ABX2AK58_9BACT</name>
<evidence type="ECO:0000313" key="4">
    <source>
        <dbReference type="EMBL" id="NPD91553.1"/>
    </source>
</evidence>
<feature type="domain" description="Peptidase M16 C-terminal" evidence="3">
    <location>
        <begin position="711"/>
        <end position="889"/>
    </location>
</feature>
<dbReference type="InterPro" id="IPR011249">
    <property type="entry name" value="Metalloenz_LuxS/M16"/>
</dbReference>
<dbReference type="RefSeq" id="WP_172274343.1">
    <property type="nucleotide sequence ID" value="NZ_CASHBK010000016.1"/>
</dbReference>
<comment type="similarity">
    <text evidence="1">Belongs to the peptidase M16 family.</text>
</comment>
<dbReference type="InterPro" id="IPR050361">
    <property type="entry name" value="MPP/UQCRC_Complex"/>
</dbReference>
<dbReference type="InterPro" id="IPR007863">
    <property type="entry name" value="Peptidase_M16_C"/>
</dbReference>
<feature type="chain" id="PRO_5045185690" evidence="2">
    <location>
        <begin position="29"/>
        <end position="983"/>
    </location>
</feature>
<organism evidence="4 5">
    <name type="scientific">Xylanibacter muris</name>
    <dbReference type="NCBI Taxonomy" id="2736290"/>
    <lineage>
        <taxon>Bacteria</taxon>
        <taxon>Pseudomonadati</taxon>
        <taxon>Bacteroidota</taxon>
        <taxon>Bacteroidia</taxon>
        <taxon>Bacteroidales</taxon>
        <taxon>Prevotellaceae</taxon>
        <taxon>Xylanibacter</taxon>
    </lineage>
</organism>
<dbReference type="PANTHER" id="PTHR11851:SF49">
    <property type="entry name" value="MITOCHONDRIAL-PROCESSING PEPTIDASE SUBUNIT ALPHA"/>
    <property type="match status" value="1"/>
</dbReference>